<dbReference type="Pfam" id="PF13649">
    <property type="entry name" value="Methyltransf_25"/>
    <property type="match status" value="1"/>
</dbReference>
<gene>
    <name evidence="4" type="ORF">FB559_5587</name>
</gene>
<evidence type="ECO:0000313" key="5">
    <source>
        <dbReference type="Proteomes" id="UP000316096"/>
    </source>
</evidence>
<dbReference type="GO" id="GO:0032259">
    <property type="term" value="P:methylation"/>
    <property type="evidence" value="ECO:0007669"/>
    <property type="project" value="UniProtKB-KW"/>
</dbReference>
<dbReference type="PANTHER" id="PTHR43861:SF1">
    <property type="entry name" value="TRANS-ACONITATE 2-METHYLTRANSFERASE"/>
    <property type="match status" value="1"/>
</dbReference>
<comment type="caution">
    <text evidence="4">The sequence shown here is derived from an EMBL/GenBank/DDBJ whole genome shotgun (WGS) entry which is preliminary data.</text>
</comment>
<keyword evidence="5" id="KW-1185">Reference proteome</keyword>
<dbReference type="CDD" id="cd02440">
    <property type="entry name" value="AdoMet_MTases"/>
    <property type="match status" value="1"/>
</dbReference>
<protein>
    <submittedName>
        <fullName evidence="4">Methyltransferase family protein</fullName>
    </submittedName>
</protein>
<dbReference type="InterPro" id="IPR029063">
    <property type="entry name" value="SAM-dependent_MTases_sf"/>
</dbReference>
<dbReference type="Gene3D" id="3.40.50.150">
    <property type="entry name" value="Vaccinia Virus protein VP39"/>
    <property type="match status" value="1"/>
</dbReference>
<dbReference type="RefSeq" id="WP_141959017.1">
    <property type="nucleotide sequence ID" value="NZ_VFOZ01000001.1"/>
</dbReference>
<dbReference type="PANTHER" id="PTHR43861">
    <property type="entry name" value="TRANS-ACONITATE 2-METHYLTRANSFERASE-RELATED"/>
    <property type="match status" value="1"/>
</dbReference>
<dbReference type="Proteomes" id="UP000316096">
    <property type="component" value="Unassembled WGS sequence"/>
</dbReference>
<dbReference type="SUPFAM" id="SSF53335">
    <property type="entry name" value="S-adenosyl-L-methionine-dependent methyltransferases"/>
    <property type="match status" value="1"/>
</dbReference>
<reference evidence="4 5" key="1">
    <citation type="submission" date="2019-06" db="EMBL/GenBank/DDBJ databases">
        <title>Sequencing the genomes of 1000 actinobacteria strains.</title>
        <authorList>
            <person name="Klenk H.-P."/>
        </authorList>
    </citation>
    <scope>NUCLEOTIDE SEQUENCE [LARGE SCALE GENOMIC DNA]</scope>
    <source>
        <strain evidence="4 5">DSM 102200</strain>
    </source>
</reference>
<evidence type="ECO:0000259" key="3">
    <source>
        <dbReference type="Pfam" id="PF13649"/>
    </source>
</evidence>
<feature type="domain" description="Methyltransferase" evidence="3">
    <location>
        <begin position="48"/>
        <end position="144"/>
    </location>
</feature>
<dbReference type="GO" id="GO:0008168">
    <property type="term" value="F:methyltransferase activity"/>
    <property type="evidence" value="ECO:0007669"/>
    <property type="project" value="UniProtKB-KW"/>
</dbReference>
<proteinExistence type="predicted"/>
<organism evidence="4 5">
    <name type="scientific">Actinoallomurus bryophytorum</name>
    <dbReference type="NCBI Taxonomy" id="1490222"/>
    <lineage>
        <taxon>Bacteria</taxon>
        <taxon>Bacillati</taxon>
        <taxon>Actinomycetota</taxon>
        <taxon>Actinomycetes</taxon>
        <taxon>Streptosporangiales</taxon>
        <taxon>Thermomonosporaceae</taxon>
        <taxon>Actinoallomurus</taxon>
    </lineage>
</organism>
<evidence type="ECO:0000256" key="1">
    <source>
        <dbReference type="ARBA" id="ARBA00022603"/>
    </source>
</evidence>
<evidence type="ECO:0000313" key="4">
    <source>
        <dbReference type="EMBL" id="TQL99886.1"/>
    </source>
</evidence>
<name>A0A543CRZ6_9ACTN</name>
<dbReference type="EMBL" id="VFOZ01000001">
    <property type="protein sequence ID" value="TQL99886.1"/>
    <property type="molecule type" value="Genomic_DNA"/>
</dbReference>
<dbReference type="InterPro" id="IPR041698">
    <property type="entry name" value="Methyltransf_25"/>
</dbReference>
<accession>A0A543CRZ6</accession>
<sequence length="280" mass="30333">MEHHHHSPAETDSAAMAELLDLDAEVMHSYLSEVTAWVEALGPPCRRILDVGSGTGAGTLALAQRFTGAEVIAVDLSENLLGRLRDKARDRGVADRIRTVQANLDAAWPAVDTVDLVWASNSLHHMADPGRVLSEVFATLRPGGLLALAEMDSFPRFLPDDLGIGRPGLEARCNAAVAGARAEALPHIGSDWASRLRQAGFTVEAERTFAIDLTPPLPPSAGRYAQASLRRVRSRMDGRIDVGDLATLDALIDDDGPDSVLRREDLTVRDTRTVWAARRR</sequence>
<dbReference type="AlphaFoldDB" id="A0A543CRZ6"/>
<keyword evidence="2 4" id="KW-0808">Transferase</keyword>
<keyword evidence="1 4" id="KW-0489">Methyltransferase</keyword>
<dbReference type="OrthoDB" id="3382693at2"/>
<evidence type="ECO:0000256" key="2">
    <source>
        <dbReference type="ARBA" id="ARBA00022679"/>
    </source>
</evidence>